<organism evidence="2 3">
    <name type="scientific">Tetranychus urticae</name>
    <name type="common">Two-spotted spider mite</name>
    <dbReference type="NCBI Taxonomy" id="32264"/>
    <lineage>
        <taxon>Eukaryota</taxon>
        <taxon>Metazoa</taxon>
        <taxon>Ecdysozoa</taxon>
        <taxon>Arthropoda</taxon>
        <taxon>Chelicerata</taxon>
        <taxon>Arachnida</taxon>
        <taxon>Acari</taxon>
        <taxon>Acariformes</taxon>
        <taxon>Trombidiformes</taxon>
        <taxon>Prostigmata</taxon>
        <taxon>Eleutherengona</taxon>
        <taxon>Raphignathae</taxon>
        <taxon>Tetranychoidea</taxon>
        <taxon>Tetranychidae</taxon>
        <taxon>Tetranychus</taxon>
    </lineage>
</organism>
<protein>
    <submittedName>
        <fullName evidence="2">Uncharacterized protein</fullName>
    </submittedName>
</protein>
<sequence>MDSNKTPTDAEHVIVSPTTTTTQRKRKSSDLDTKFETIYSLLCSIHCEVQKTKEDNEKNFAKPGSSKDGTRVLTEYMHCTEDKCGFITGQKIVMSKHILLYHNVKVPDLESAAFIKKALMDTETYDRLLDYWVSEQIGGREKPTLKRIPRKFITKLQKDETQQKQTTKLDPSI</sequence>
<dbReference type="Proteomes" id="UP000015104">
    <property type="component" value="Unassembled WGS sequence"/>
</dbReference>
<evidence type="ECO:0000313" key="3">
    <source>
        <dbReference type="Proteomes" id="UP000015104"/>
    </source>
</evidence>
<reference evidence="2" key="2">
    <citation type="submission" date="2015-06" db="UniProtKB">
        <authorList>
            <consortium name="EnsemblMetazoa"/>
        </authorList>
    </citation>
    <scope>IDENTIFICATION</scope>
</reference>
<keyword evidence="3" id="KW-1185">Reference proteome</keyword>
<evidence type="ECO:0000313" key="2">
    <source>
        <dbReference type="EnsemblMetazoa" id="tetur29g01660.1"/>
    </source>
</evidence>
<evidence type="ECO:0000256" key="1">
    <source>
        <dbReference type="SAM" id="MobiDB-lite"/>
    </source>
</evidence>
<reference evidence="3" key="1">
    <citation type="submission" date="2011-08" db="EMBL/GenBank/DDBJ databases">
        <authorList>
            <person name="Rombauts S."/>
        </authorList>
    </citation>
    <scope>NUCLEOTIDE SEQUENCE</scope>
    <source>
        <strain evidence="3">London</strain>
    </source>
</reference>
<name>T1L093_TETUR</name>
<dbReference type="AlphaFoldDB" id="T1L093"/>
<feature type="region of interest" description="Disordered" evidence="1">
    <location>
        <begin position="1"/>
        <end position="27"/>
    </location>
</feature>
<accession>T1L093</accession>
<dbReference type="HOGENOM" id="CLU_1549620_0_0_1"/>
<dbReference type="EMBL" id="CAEY01000763">
    <property type="status" value="NOT_ANNOTATED_CDS"/>
    <property type="molecule type" value="Genomic_DNA"/>
</dbReference>
<proteinExistence type="predicted"/>
<dbReference type="EnsemblMetazoa" id="tetur29g01660.1">
    <property type="protein sequence ID" value="tetur29g01660.1"/>
    <property type="gene ID" value="tetur29g01660"/>
</dbReference>